<accession>A0A238LI56</accession>
<feature type="region of interest" description="Disordered" evidence="1">
    <location>
        <begin position="350"/>
        <end position="371"/>
    </location>
</feature>
<protein>
    <submittedName>
        <fullName evidence="3">LysM domain/BON superfamily protein</fullName>
    </submittedName>
</protein>
<name>A0A238LI56_9RHOB</name>
<dbReference type="PROSITE" id="PS51782">
    <property type="entry name" value="LYSM"/>
    <property type="match status" value="1"/>
</dbReference>
<dbReference type="InterPro" id="IPR013783">
    <property type="entry name" value="Ig-like_fold"/>
</dbReference>
<feature type="region of interest" description="Disordered" evidence="1">
    <location>
        <begin position="295"/>
        <end position="320"/>
    </location>
</feature>
<evidence type="ECO:0000256" key="1">
    <source>
        <dbReference type="SAM" id="MobiDB-lite"/>
    </source>
</evidence>
<evidence type="ECO:0000313" key="4">
    <source>
        <dbReference type="Proteomes" id="UP000201613"/>
    </source>
</evidence>
<dbReference type="Pfam" id="PF01476">
    <property type="entry name" value="LysM"/>
    <property type="match status" value="1"/>
</dbReference>
<dbReference type="InterPro" id="IPR036779">
    <property type="entry name" value="LysM_dom_sf"/>
</dbReference>
<feature type="region of interest" description="Disordered" evidence="1">
    <location>
        <begin position="178"/>
        <end position="218"/>
    </location>
</feature>
<dbReference type="RefSeq" id="WP_133065053.1">
    <property type="nucleotide sequence ID" value="NZ_FXZK01000007.1"/>
</dbReference>
<proteinExistence type="predicted"/>
<dbReference type="InterPro" id="IPR052196">
    <property type="entry name" value="Bact_Kbp"/>
</dbReference>
<dbReference type="OrthoDB" id="370541at2"/>
<evidence type="ECO:0000313" key="3">
    <source>
        <dbReference type="EMBL" id="SMY09094.1"/>
    </source>
</evidence>
<organism evidence="3 4">
    <name type="scientific">Flavimaricola marinus</name>
    <dbReference type="NCBI Taxonomy" id="1819565"/>
    <lineage>
        <taxon>Bacteria</taxon>
        <taxon>Pseudomonadati</taxon>
        <taxon>Pseudomonadota</taxon>
        <taxon>Alphaproteobacteria</taxon>
        <taxon>Rhodobacterales</taxon>
        <taxon>Paracoccaceae</taxon>
        <taxon>Flavimaricola</taxon>
    </lineage>
</organism>
<dbReference type="Gene3D" id="2.60.40.10">
    <property type="entry name" value="Immunoglobulins"/>
    <property type="match status" value="1"/>
</dbReference>
<feature type="region of interest" description="Disordered" evidence="1">
    <location>
        <begin position="250"/>
        <end position="273"/>
    </location>
</feature>
<dbReference type="Proteomes" id="UP000201613">
    <property type="component" value="Unassembled WGS sequence"/>
</dbReference>
<dbReference type="SMART" id="SM00257">
    <property type="entry name" value="LysM"/>
    <property type="match status" value="1"/>
</dbReference>
<reference evidence="3 4" key="1">
    <citation type="submission" date="2017-05" db="EMBL/GenBank/DDBJ databases">
        <authorList>
            <person name="Song R."/>
            <person name="Chenine A.L."/>
            <person name="Ruprecht R.M."/>
        </authorList>
    </citation>
    <scope>NUCLEOTIDE SEQUENCE [LARGE SCALE GENOMIC DNA]</scope>
    <source>
        <strain evidence="3 4">CECT 8899</strain>
    </source>
</reference>
<dbReference type="InterPro" id="IPR018392">
    <property type="entry name" value="LysM"/>
</dbReference>
<dbReference type="CDD" id="cd00118">
    <property type="entry name" value="LysM"/>
    <property type="match status" value="1"/>
</dbReference>
<dbReference type="AlphaFoldDB" id="A0A238LI56"/>
<keyword evidence="4" id="KW-1185">Reference proteome</keyword>
<feature type="region of interest" description="Disordered" evidence="1">
    <location>
        <begin position="35"/>
        <end position="56"/>
    </location>
</feature>
<dbReference type="PANTHER" id="PTHR34700">
    <property type="entry name" value="POTASSIUM BINDING PROTEIN KBP"/>
    <property type="match status" value="1"/>
</dbReference>
<sequence length="678" mass="67744">MALSQGSRLALGAGGAVVGVVAVVLGVPLLSPDPVTPPDSPAAEVATALPPTDVTPPDAPEPVAAPETAAVPQMVPPSFDVVRIEADGTGLVAGQAQAGLTVAIMLDDTALLETEADGSGRFVGFLALEPSDKPRILALVADPAGEALASDQTVVVAPTPQPVVASEEPIVIASAEVAPEAGPETVADAADPAEEVDPAPAEDAPAEAEQEVAEPVASPDVVTDAPSIAAAGLDAQPLAAPEVAVADAGVQAEPASQDAPVEPADTVSDGTPDAGAVETEQAVETAAVAPEIMVPESDPLPGAADAEQEAVAAEADTDTDADAGLGAGDVVASLATAGVAAAVEAIVPDATGAEETGNEGVDTEAEAPSTAQADAIATEPSADAPETATAEVAAPPVDIVADDVPAAEVPEVAPVVAEAAPALEPLAPPAVAPGPEVQGDAAVSLDIAEVPEAPDPLAPMDAAENAAPPVVTAEIEPVAPAPLPVSTPPLLMVDETGVRVLQPSRTPVVVPELLRTVALDTISYDDSGEVSVSGRATTGGTVRVYLDNVPQGDAPVREDGTWAMALAGVSPGLYTLRADQLTEAGRVTSRIETPFLREERATIAAVMAEDTTAEDFSVAVRTVQPGNTLWAIARERYGEGILYVAVFEANQDLIRDPDLIYPGQVFRLPEIGAANGAE</sequence>
<dbReference type="EMBL" id="FXZK01000007">
    <property type="protein sequence ID" value="SMY09094.1"/>
    <property type="molecule type" value="Genomic_DNA"/>
</dbReference>
<evidence type="ECO:0000259" key="2">
    <source>
        <dbReference type="PROSITE" id="PS51782"/>
    </source>
</evidence>
<dbReference type="Gene3D" id="3.10.350.10">
    <property type="entry name" value="LysM domain"/>
    <property type="match status" value="1"/>
</dbReference>
<feature type="domain" description="LysM" evidence="2">
    <location>
        <begin position="619"/>
        <end position="668"/>
    </location>
</feature>
<dbReference type="PANTHER" id="PTHR34700:SF4">
    <property type="entry name" value="PHAGE-LIKE ELEMENT PBSX PROTEIN XKDP"/>
    <property type="match status" value="1"/>
</dbReference>
<feature type="compositionally biased region" description="Low complexity" evidence="1">
    <location>
        <begin position="303"/>
        <end position="314"/>
    </location>
</feature>
<gene>
    <name evidence="3" type="ORF">LOM8899_03256</name>
</gene>